<evidence type="ECO:0000259" key="7">
    <source>
        <dbReference type="SMART" id="SM00478"/>
    </source>
</evidence>
<dbReference type="GO" id="GO:0006289">
    <property type="term" value="P:nucleotide-excision repair"/>
    <property type="evidence" value="ECO:0007669"/>
    <property type="project" value="InterPro"/>
</dbReference>
<dbReference type="PANTHER" id="PTHR43003">
    <property type="entry name" value="DNA-3-METHYLADENINE GLYCOSYLASE"/>
    <property type="match status" value="1"/>
</dbReference>
<keyword evidence="6" id="KW-0234">DNA repair</keyword>
<keyword evidence="9" id="KW-1185">Reference proteome</keyword>
<dbReference type="CDD" id="cd00056">
    <property type="entry name" value="ENDO3c"/>
    <property type="match status" value="1"/>
</dbReference>
<keyword evidence="5" id="KW-0378">Hydrolase</keyword>
<evidence type="ECO:0000256" key="5">
    <source>
        <dbReference type="ARBA" id="ARBA00022801"/>
    </source>
</evidence>
<dbReference type="RefSeq" id="WP_200126581.1">
    <property type="nucleotide sequence ID" value="NZ_CP054705.1"/>
</dbReference>
<dbReference type="Gene3D" id="1.10.340.30">
    <property type="entry name" value="Hypothetical protein, domain 2"/>
    <property type="match status" value="1"/>
</dbReference>
<dbReference type="EMBL" id="CP054705">
    <property type="protein sequence ID" value="QQK74413.1"/>
    <property type="molecule type" value="Genomic_DNA"/>
</dbReference>
<dbReference type="InterPro" id="IPR012904">
    <property type="entry name" value="OGG_N"/>
</dbReference>
<dbReference type="InterPro" id="IPR037046">
    <property type="entry name" value="AlkA_N_sf"/>
</dbReference>
<dbReference type="GO" id="GO:0006307">
    <property type="term" value="P:DNA alkylation repair"/>
    <property type="evidence" value="ECO:0007669"/>
    <property type="project" value="TreeGrafter"/>
</dbReference>
<dbReference type="InterPro" id="IPR051912">
    <property type="entry name" value="Alkylbase_DNA_Glycosylase/TA"/>
</dbReference>
<dbReference type="GO" id="GO:0005737">
    <property type="term" value="C:cytoplasm"/>
    <property type="evidence" value="ECO:0007669"/>
    <property type="project" value="TreeGrafter"/>
</dbReference>
<evidence type="ECO:0000256" key="4">
    <source>
        <dbReference type="ARBA" id="ARBA00022763"/>
    </source>
</evidence>
<dbReference type="Gene3D" id="3.30.310.20">
    <property type="entry name" value="DNA-3-methyladenine glycosylase AlkA, N-terminal domain"/>
    <property type="match status" value="1"/>
</dbReference>
<comment type="catalytic activity">
    <reaction evidence="1">
        <text>Hydrolysis of alkylated DNA, releasing 3-methyladenine, 3-methylguanine, 7-methylguanine and 7-methyladenine.</text>
        <dbReference type="EC" id="3.2.2.21"/>
    </reaction>
</comment>
<dbReference type="FunFam" id="1.10.340.30:FF:000004">
    <property type="entry name" value="DNA-3-methyladenine glycosylase II"/>
    <property type="match status" value="1"/>
</dbReference>
<keyword evidence="4" id="KW-0227">DNA damage</keyword>
<dbReference type="AlphaFoldDB" id="A0A7T6YZX7"/>
<dbReference type="InterPro" id="IPR000035">
    <property type="entry name" value="Alkylbase_DNA_glycsylse_CS"/>
</dbReference>
<evidence type="ECO:0000256" key="1">
    <source>
        <dbReference type="ARBA" id="ARBA00000086"/>
    </source>
</evidence>
<gene>
    <name evidence="8" type="ORF">HUG15_01525</name>
</gene>
<evidence type="ECO:0000256" key="6">
    <source>
        <dbReference type="ARBA" id="ARBA00023204"/>
    </source>
</evidence>
<dbReference type="InterPro" id="IPR023170">
    <property type="entry name" value="HhH_base_excis_C"/>
</dbReference>
<reference evidence="8 9" key="1">
    <citation type="submission" date="2020-06" db="EMBL/GenBank/DDBJ databases">
        <title>Genomic analysis of Salicibibacter sp. NKC5-3.</title>
        <authorList>
            <person name="Oh Y.J."/>
        </authorList>
    </citation>
    <scope>NUCLEOTIDE SEQUENCE [LARGE SCALE GENOMIC DNA]</scope>
    <source>
        <strain evidence="8 9">NKC5-3</strain>
    </source>
</reference>
<dbReference type="Pfam" id="PF07934">
    <property type="entry name" value="OGG_N"/>
    <property type="match status" value="1"/>
</dbReference>
<dbReference type="PANTHER" id="PTHR43003:SF12">
    <property type="entry name" value="DNA-3-METHYLADENINE GLYCOSYLASE"/>
    <property type="match status" value="1"/>
</dbReference>
<dbReference type="GO" id="GO:0008534">
    <property type="term" value="F:oxidized purine nucleobase lesion DNA N-glycosylase activity"/>
    <property type="evidence" value="ECO:0007669"/>
    <property type="project" value="InterPro"/>
</dbReference>
<protein>
    <recommendedName>
        <fullName evidence="3">DNA-3-methyladenine glycosylase II</fullName>
        <ecNumber evidence="3">3.2.2.21</ecNumber>
    </recommendedName>
</protein>
<dbReference type="KEGG" id="scia:HUG15_01525"/>
<evidence type="ECO:0000256" key="3">
    <source>
        <dbReference type="ARBA" id="ARBA00012000"/>
    </source>
</evidence>
<dbReference type="GO" id="GO:0032131">
    <property type="term" value="F:alkylated DNA binding"/>
    <property type="evidence" value="ECO:0007669"/>
    <property type="project" value="TreeGrafter"/>
</dbReference>
<dbReference type="Gene3D" id="1.10.1670.10">
    <property type="entry name" value="Helix-hairpin-Helix base-excision DNA repair enzymes (C-terminal)"/>
    <property type="match status" value="1"/>
</dbReference>
<feature type="domain" description="HhH-GPD" evidence="7">
    <location>
        <begin position="136"/>
        <end position="296"/>
    </location>
</feature>
<evidence type="ECO:0000313" key="8">
    <source>
        <dbReference type="EMBL" id="QQK74413.1"/>
    </source>
</evidence>
<dbReference type="InterPro" id="IPR003265">
    <property type="entry name" value="HhH-GPD_domain"/>
</dbReference>
<name>A0A7T6YZX7_9BACI</name>
<evidence type="ECO:0000313" key="9">
    <source>
        <dbReference type="Proteomes" id="UP000595823"/>
    </source>
</evidence>
<dbReference type="SMART" id="SM00478">
    <property type="entry name" value="ENDO3c"/>
    <property type="match status" value="1"/>
</dbReference>
<dbReference type="InterPro" id="IPR011257">
    <property type="entry name" value="DNA_glycosylase"/>
</dbReference>
<dbReference type="GO" id="GO:0008725">
    <property type="term" value="F:DNA-3-methyladenine glycosylase activity"/>
    <property type="evidence" value="ECO:0007669"/>
    <property type="project" value="TreeGrafter"/>
</dbReference>
<dbReference type="GO" id="GO:0006285">
    <property type="term" value="P:base-excision repair, AP site formation"/>
    <property type="evidence" value="ECO:0007669"/>
    <property type="project" value="TreeGrafter"/>
</dbReference>
<dbReference type="Proteomes" id="UP000595823">
    <property type="component" value="Chromosome"/>
</dbReference>
<dbReference type="GO" id="GO:0043916">
    <property type="term" value="F:DNA-7-methylguanine glycosylase activity"/>
    <property type="evidence" value="ECO:0007669"/>
    <property type="project" value="TreeGrafter"/>
</dbReference>
<organism evidence="8 9">
    <name type="scientific">Salicibibacter cibarius</name>
    <dbReference type="NCBI Taxonomy" id="2743000"/>
    <lineage>
        <taxon>Bacteria</taxon>
        <taxon>Bacillati</taxon>
        <taxon>Bacillota</taxon>
        <taxon>Bacilli</taxon>
        <taxon>Bacillales</taxon>
        <taxon>Bacillaceae</taxon>
        <taxon>Salicibibacter</taxon>
    </lineage>
</organism>
<dbReference type="SUPFAM" id="SSF48150">
    <property type="entry name" value="DNA-glycosylase"/>
    <property type="match status" value="1"/>
</dbReference>
<accession>A0A7T6YZX7</accession>
<dbReference type="EC" id="3.2.2.21" evidence="3"/>
<dbReference type="PROSITE" id="PS00516">
    <property type="entry name" value="ALKYLBASE_DNA_GLYCOS"/>
    <property type="match status" value="1"/>
</dbReference>
<sequence>MEWEDHEDYLRIFAPKAFSFKENIGYLSRSADECMFSISDEKIYRALALQNETVVVEISSEGDRILFVRFLSGAAQDARAEVARYIWEWFDLDTNLESFYQLTKNDPLLHEPTAKFYGLRNVGLPDLFEALAWGILGQQINLSFAYTLKRRFVEAFGKKVDHYWLFPLPETIARLQVDDLAALKMTQKKAEYLIGVARLIESNELSKEKLLEADFKTAEKMLVNIRGIGPWTANYVLMRCLRYPSAFPIDDVGLQNAFKLTLGYDEKPTKAEIRQYAEHWRGWETYATFYLWRMLY</sequence>
<evidence type="ECO:0000256" key="2">
    <source>
        <dbReference type="ARBA" id="ARBA00010817"/>
    </source>
</evidence>
<dbReference type="GO" id="GO:0032993">
    <property type="term" value="C:protein-DNA complex"/>
    <property type="evidence" value="ECO:0007669"/>
    <property type="project" value="TreeGrafter"/>
</dbReference>
<dbReference type="Pfam" id="PF00730">
    <property type="entry name" value="HhH-GPD"/>
    <property type="match status" value="1"/>
</dbReference>
<comment type="similarity">
    <text evidence="2">Belongs to the alkylbase DNA glycosidase AlkA family.</text>
</comment>
<proteinExistence type="inferred from homology"/>